<evidence type="ECO:0000256" key="2">
    <source>
        <dbReference type="ARBA" id="ARBA00022729"/>
    </source>
</evidence>
<evidence type="ECO:0000256" key="1">
    <source>
        <dbReference type="ARBA" id="ARBA00010013"/>
    </source>
</evidence>
<dbReference type="EMBL" id="JBHUEA010000013">
    <property type="protein sequence ID" value="MFD1721848.1"/>
    <property type="molecule type" value="Genomic_DNA"/>
</dbReference>
<dbReference type="Pfam" id="PF10634">
    <property type="entry name" value="Iron_transport"/>
    <property type="match status" value="1"/>
</dbReference>
<dbReference type="InterPro" id="IPR018470">
    <property type="entry name" value="Metal-bd_Tp34-typ"/>
</dbReference>
<keyword evidence="2" id="KW-0732">Signal</keyword>
<evidence type="ECO:0000313" key="5">
    <source>
        <dbReference type="Proteomes" id="UP001597347"/>
    </source>
</evidence>
<reference evidence="5" key="1">
    <citation type="journal article" date="2019" name="Int. J. Syst. Evol. Microbiol.">
        <title>The Global Catalogue of Microorganisms (GCM) 10K type strain sequencing project: providing services to taxonomists for standard genome sequencing and annotation.</title>
        <authorList>
            <consortium name="The Broad Institute Genomics Platform"/>
            <consortium name="The Broad Institute Genome Sequencing Center for Infectious Disease"/>
            <person name="Wu L."/>
            <person name="Ma J."/>
        </authorList>
    </citation>
    <scope>NUCLEOTIDE SEQUENCE [LARGE SCALE GENOMIC DNA]</scope>
    <source>
        <strain evidence="5">CGMCC 1.12471</strain>
    </source>
</reference>
<dbReference type="InterPro" id="IPR038482">
    <property type="entry name" value="Tp34-type_sf"/>
</dbReference>
<keyword evidence="5" id="KW-1185">Reference proteome</keyword>
<dbReference type="Proteomes" id="UP001597347">
    <property type="component" value="Unassembled WGS sequence"/>
</dbReference>
<dbReference type="RefSeq" id="WP_377934444.1">
    <property type="nucleotide sequence ID" value="NZ_JBHUEA010000013.1"/>
</dbReference>
<name>A0ABW4LEA2_9MICO</name>
<comment type="caution">
    <text evidence="4">The sequence shown here is derived from an EMBL/GenBank/DDBJ whole genome shotgun (WGS) entry which is preliminary data.</text>
</comment>
<sequence>MTDTTAAEQPPLDPDTSEATKKQLDRAVEQGDAYKEAVLYMAEQVADTGGTKEAGDYLVGFAIEEAEGMYSLEGGELQWNNPHEENAHVEIAVMDAADGRFVPNLHVTASLVTPDGEELGPYDQQLVWHPMIYHYARNWVLPADGEYTLKVHIDPAPFLRHDEVNGRRFVEPVDVEFTGVSIERDKEPVQPPQ</sequence>
<protein>
    <submittedName>
        <fullName evidence="4">Iron transporter</fullName>
    </submittedName>
</protein>
<proteinExistence type="inferred from homology"/>
<gene>
    <name evidence="4" type="ORF">ACFSBI_09820</name>
</gene>
<comment type="similarity">
    <text evidence="1">Belongs to the UPF0423 family.</text>
</comment>
<evidence type="ECO:0000313" key="4">
    <source>
        <dbReference type="EMBL" id="MFD1721848.1"/>
    </source>
</evidence>
<accession>A0ABW4LEA2</accession>
<evidence type="ECO:0000256" key="3">
    <source>
        <dbReference type="SAM" id="MobiDB-lite"/>
    </source>
</evidence>
<feature type="region of interest" description="Disordered" evidence="3">
    <location>
        <begin position="1"/>
        <end position="23"/>
    </location>
</feature>
<organism evidence="4 5">
    <name type="scientific">Amnibacterium endophyticum</name>
    <dbReference type="NCBI Taxonomy" id="2109337"/>
    <lineage>
        <taxon>Bacteria</taxon>
        <taxon>Bacillati</taxon>
        <taxon>Actinomycetota</taxon>
        <taxon>Actinomycetes</taxon>
        <taxon>Micrococcales</taxon>
        <taxon>Microbacteriaceae</taxon>
        <taxon>Amnibacterium</taxon>
    </lineage>
</organism>
<dbReference type="Gene3D" id="2.60.40.2480">
    <property type="entry name" value="Periplasmic metal-binding protein Tp34-type"/>
    <property type="match status" value="1"/>
</dbReference>